<dbReference type="Pfam" id="PF13240">
    <property type="entry name" value="Zn_Ribbon_1"/>
    <property type="match status" value="1"/>
</dbReference>
<evidence type="ECO:0000259" key="2">
    <source>
        <dbReference type="Pfam" id="PF13240"/>
    </source>
</evidence>
<proteinExistence type="predicted"/>
<name>A0AAW5BPM7_9FIRM</name>
<keyword evidence="1" id="KW-0472">Membrane</keyword>
<reference evidence="3" key="1">
    <citation type="submission" date="2022-01" db="EMBL/GenBank/DDBJ databases">
        <title>Collection of gut derived symbiotic bacterial strains cultured from healthy donors.</title>
        <authorList>
            <person name="Lin H."/>
            <person name="Kohout C."/>
            <person name="Waligurski E."/>
            <person name="Pamer E.G."/>
        </authorList>
    </citation>
    <scope>NUCLEOTIDE SEQUENCE</scope>
    <source>
        <strain evidence="3">DFI.6.55</strain>
    </source>
</reference>
<evidence type="ECO:0000256" key="1">
    <source>
        <dbReference type="SAM" id="Phobius"/>
    </source>
</evidence>
<evidence type="ECO:0000313" key="3">
    <source>
        <dbReference type="EMBL" id="MCG4744010.1"/>
    </source>
</evidence>
<keyword evidence="1" id="KW-0812">Transmembrane</keyword>
<dbReference type="AlphaFoldDB" id="A0AAW5BPM7"/>
<dbReference type="Proteomes" id="UP001299608">
    <property type="component" value="Unassembled WGS sequence"/>
</dbReference>
<accession>A0AAW5BPM7</accession>
<evidence type="ECO:0000313" key="4">
    <source>
        <dbReference type="Proteomes" id="UP001299608"/>
    </source>
</evidence>
<dbReference type="EMBL" id="JAKNGE010000001">
    <property type="protein sequence ID" value="MCG4744010.1"/>
    <property type="molecule type" value="Genomic_DNA"/>
</dbReference>
<feature type="transmembrane region" description="Helical" evidence="1">
    <location>
        <begin position="55"/>
        <end position="74"/>
    </location>
</feature>
<feature type="domain" description="Zinc-ribbon" evidence="2">
    <location>
        <begin position="5"/>
        <end position="26"/>
    </location>
</feature>
<organism evidence="3 4">
    <name type="scientific">Enterocloster aldenensis</name>
    <dbReference type="NCBI Taxonomy" id="358742"/>
    <lineage>
        <taxon>Bacteria</taxon>
        <taxon>Bacillati</taxon>
        <taxon>Bacillota</taxon>
        <taxon>Clostridia</taxon>
        <taxon>Lachnospirales</taxon>
        <taxon>Lachnospiraceae</taxon>
        <taxon>Enterocloster</taxon>
    </lineage>
</organism>
<gene>
    <name evidence="3" type="ORF">L0N08_01125</name>
</gene>
<keyword evidence="1" id="KW-1133">Transmembrane helix</keyword>
<sequence length="236" mass="25674">MALIKCPECGKEISDKAATCPNCGCPTNESPNNAQTPPLTNTSSPTVARKKKGHGCLFCIITFFALSAFVGFWASKDSSTVKNDNVIEFTKEDAADIDDKVWENVEIAIKANNVIVNNFDKALSGEISLVDYYDSCKEASKVLGGNSTKFPKSDNDGAKSYIQSSTQYVIQVQILSDSVIKYIDKAETKNLSAVKSNIEQCSELIAVVAQNRGVFLSTNGFTDEEIKERAEQISVE</sequence>
<dbReference type="InterPro" id="IPR026870">
    <property type="entry name" value="Zinc_ribbon_dom"/>
</dbReference>
<protein>
    <submittedName>
        <fullName evidence="3">Zinc ribbon domain-containing protein</fullName>
    </submittedName>
</protein>
<dbReference type="RefSeq" id="WP_238053333.1">
    <property type="nucleotide sequence ID" value="NZ_JAKNGE010000001.1"/>
</dbReference>
<comment type="caution">
    <text evidence="3">The sequence shown here is derived from an EMBL/GenBank/DDBJ whole genome shotgun (WGS) entry which is preliminary data.</text>
</comment>